<dbReference type="PANTHER" id="PTHR43309:SF3">
    <property type="entry name" value="5-OXOPROLINASE SUBUNIT C"/>
    <property type="match status" value="1"/>
</dbReference>
<dbReference type="SUPFAM" id="SSF50891">
    <property type="entry name" value="Cyclophilin-like"/>
    <property type="match status" value="1"/>
</dbReference>
<gene>
    <name evidence="6" type="ORF">GCM10009754_31620</name>
</gene>
<evidence type="ECO:0000313" key="6">
    <source>
        <dbReference type="EMBL" id="GAA1958904.1"/>
    </source>
</evidence>
<evidence type="ECO:0000256" key="2">
    <source>
        <dbReference type="ARBA" id="ARBA00022801"/>
    </source>
</evidence>
<evidence type="ECO:0000256" key="4">
    <source>
        <dbReference type="SAM" id="MobiDB-lite"/>
    </source>
</evidence>
<dbReference type="NCBIfam" id="TIGR00724">
    <property type="entry name" value="urea_amlyse_rel"/>
    <property type="match status" value="1"/>
</dbReference>
<keyword evidence="1" id="KW-0547">Nucleotide-binding</keyword>
<dbReference type="SMART" id="SM00797">
    <property type="entry name" value="AHS2"/>
    <property type="match status" value="1"/>
</dbReference>
<dbReference type="Pfam" id="PF02626">
    <property type="entry name" value="CT_A_B"/>
    <property type="match status" value="1"/>
</dbReference>
<dbReference type="RefSeq" id="WP_344418326.1">
    <property type="nucleotide sequence ID" value="NZ_BAAANN010000011.1"/>
</dbReference>
<evidence type="ECO:0000259" key="5">
    <source>
        <dbReference type="SMART" id="SM00797"/>
    </source>
</evidence>
<protein>
    <submittedName>
        <fullName evidence="6">Biotin-dependent carboxyltransferase family protein</fullName>
    </submittedName>
</protein>
<keyword evidence="2" id="KW-0378">Hydrolase</keyword>
<reference evidence="7" key="1">
    <citation type="journal article" date="2019" name="Int. J. Syst. Evol. Microbiol.">
        <title>The Global Catalogue of Microorganisms (GCM) 10K type strain sequencing project: providing services to taxonomists for standard genome sequencing and annotation.</title>
        <authorList>
            <consortium name="The Broad Institute Genomics Platform"/>
            <consortium name="The Broad Institute Genome Sequencing Center for Infectious Disease"/>
            <person name="Wu L."/>
            <person name="Ma J."/>
        </authorList>
    </citation>
    <scope>NUCLEOTIDE SEQUENCE [LARGE SCALE GENOMIC DNA]</scope>
    <source>
        <strain evidence="7">JCM 14545</strain>
    </source>
</reference>
<dbReference type="Gene3D" id="2.40.100.10">
    <property type="entry name" value="Cyclophilin-like"/>
    <property type="match status" value="1"/>
</dbReference>
<dbReference type="PANTHER" id="PTHR43309">
    <property type="entry name" value="5-OXOPROLINASE SUBUNIT C"/>
    <property type="match status" value="1"/>
</dbReference>
<dbReference type="InterPro" id="IPR003778">
    <property type="entry name" value="CT_A_B"/>
</dbReference>
<organism evidence="6 7">
    <name type="scientific">Amycolatopsis minnesotensis</name>
    <dbReference type="NCBI Taxonomy" id="337894"/>
    <lineage>
        <taxon>Bacteria</taxon>
        <taxon>Bacillati</taxon>
        <taxon>Actinomycetota</taxon>
        <taxon>Actinomycetes</taxon>
        <taxon>Pseudonocardiales</taxon>
        <taxon>Pseudonocardiaceae</taxon>
        <taxon>Amycolatopsis</taxon>
    </lineage>
</organism>
<proteinExistence type="predicted"/>
<accession>A0ABP5C955</accession>
<name>A0ABP5C955_9PSEU</name>
<feature type="region of interest" description="Disordered" evidence="4">
    <location>
        <begin position="146"/>
        <end position="171"/>
    </location>
</feature>
<sequence>MITVLAPGARTLVQDLGRDGQYAIGLPPSGALDQYSHRCANLLVGNHETAATLEITMTGPELHFAEPATVAVTGGEADVRIDGMPVPCWQTVFVDAGRVLRIGALRTGCHAYLAVRGGIATEPFLGSRSTYQSSAIGGHDGRALAAGDTLPVGDEPDEIRPGQGSSVDPRLRPALGGHQPLRFVEGLCRHRFTDESVHEFFSSTFAVSPESDRTGRRLIGPALRFVDREAPFGAGDNPSNVVDLGYPVGSVQVPNGEEAICLLRDAVTGGGYATIGTVVSSDLDVLAQLKAPDTVRFVPVSLDQAVTARRERRDRLKHVRRGLRLLSLY</sequence>
<dbReference type="InterPro" id="IPR052708">
    <property type="entry name" value="PxpC"/>
</dbReference>
<keyword evidence="3" id="KW-0067">ATP-binding</keyword>
<dbReference type="Proteomes" id="UP001501116">
    <property type="component" value="Unassembled WGS sequence"/>
</dbReference>
<evidence type="ECO:0000256" key="3">
    <source>
        <dbReference type="ARBA" id="ARBA00022840"/>
    </source>
</evidence>
<evidence type="ECO:0000256" key="1">
    <source>
        <dbReference type="ARBA" id="ARBA00022741"/>
    </source>
</evidence>
<dbReference type="EMBL" id="BAAANN010000011">
    <property type="protein sequence ID" value="GAA1958904.1"/>
    <property type="molecule type" value="Genomic_DNA"/>
</dbReference>
<dbReference type="InterPro" id="IPR029000">
    <property type="entry name" value="Cyclophilin-like_dom_sf"/>
</dbReference>
<feature type="domain" description="Carboxyltransferase" evidence="5">
    <location>
        <begin position="23"/>
        <end position="316"/>
    </location>
</feature>
<comment type="caution">
    <text evidence="6">The sequence shown here is derived from an EMBL/GenBank/DDBJ whole genome shotgun (WGS) entry which is preliminary data.</text>
</comment>
<keyword evidence="7" id="KW-1185">Reference proteome</keyword>
<evidence type="ECO:0000313" key="7">
    <source>
        <dbReference type="Proteomes" id="UP001501116"/>
    </source>
</evidence>